<dbReference type="InterPro" id="IPR047650">
    <property type="entry name" value="Transpos_IS110"/>
</dbReference>
<dbReference type="Proteomes" id="UP000051521">
    <property type="component" value="Unassembled WGS sequence"/>
</dbReference>
<gene>
    <name evidence="3" type="ORF">FC38_GL001785</name>
</gene>
<sequence>MGFESLLEQLQEFSNPAVIFEATGVYSLPLEAFLNRAGYDYVKINPLKAKKLMDNNLHRNKTDQVDAYRLAMIEFVAPQALSIEQPKEYREMQAASRYYEELTQDTVKAKNRLHRALQTIFPQIEQLMSTPTGKQYWQIVELYSHPHFVLEDGFDQISSKLQDIAGIGRRKSCNLANSLRNLAKPAYAYYDYDSVQVKLVRRLAQRLIDLETEKAEVIDYMEEIAPKKDLEIYLSVPGIARTTALRLIAELGDLRRFKSTNQIDAFVGIDPGRYQSGEYDGHLGISKHGNHIARKILYLAIGQIASASPYNPCHIADYYKAKSNPFIARATKRLPSPAYIS</sequence>
<evidence type="ECO:0000313" key="3">
    <source>
        <dbReference type="EMBL" id="KRN13864.1"/>
    </source>
</evidence>
<accession>A0ABR5PVU3</accession>
<dbReference type="PANTHER" id="PTHR33055">
    <property type="entry name" value="TRANSPOSASE FOR INSERTION SEQUENCE ELEMENT IS1111A"/>
    <property type="match status" value="1"/>
</dbReference>
<keyword evidence="4" id="KW-1185">Reference proteome</keyword>
<dbReference type="Pfam" id="PF02371">
    <property type="entry name" value="Transposase_20"/>
    <property type="match status" value="1"/>
</dbReference>
<evidence type="ECO:0000259" key="2">
    <source>
        <dbReference type="Pfam" id="PF02371"/>
    </source>
</evidence>
<name>A0ABR5PVU3_9LACO</name>
<proteinExistence type="predicted"/>
<organism evidence="3 4">
    <name type="scientific">Lactobacillus gigeriorum DSM 23908 = CRBIP 24.85</name>
    <dbReference type="NCBI Taxonomy" id="1423751"/>
    <lineage>
        <taxon>Bacteria</taxon>
        <taxon>Bacillati</taxon>
        <taxon>Bacillota</taxon>
        <taxon>Bacilli</taxon>
        <taxon>Lactobacillales</taxon>
        <taxon>Lactobacillaceae</taxon>
        <taxon>Lactobacillus</taxon>
    </lineage>
</organism>
<dbReference type="Pfam" id="PF01548">
    <property type="entry name" value="DEDD_Tnp_IS110"/>
    <property type="match status" value="1"/>
</dbReference>
<dbReference type="EMBL" id="AYZO01000008">
    <property type="protein sequence ID" value="KRN13864.1"/>
    <property type="molecule type" value="Genomic_DNA"/>
</dbReference>
<comment type="caution">
    <text evidence="3">The sequence shown here is derived from an EMBL/GenBank/DDBJ whole genome shotgun (WGS) entry which is preliminary data.</text>
</comment>
<dbReference type="InterPro" id="IPR003346">
    <property type="entry name" value="Transposase_20"/>
</dbReference>
<dbReference type="InterPro" id="IPR002525">
    <property type="entry name" value="Transp_IS110-like_N"/>
</dbReference>
<feature type="domain" description="Transposase IS116/IS110/IS902 C-terminal" evidence="2">
    <location>
        <begin position="234"/>
        <end position="307"/>
    </location>
</feature>
<reference evidence="3 4" key="1">
    <citation type="journal article" date="2015" name="Genome Announc.">
        <title>Expanding the biotechnology potential of lactobacilli through comparative genomics of 213 strains and associated genera.</title>
        <authorList>
            <person name="Sun Z."/>
            <person name="Harris H.M."/>
            <person name="McCann A."/>
            <person name="Guo C."/>
            <person name="Argimon S."/>
            <person name="Zhang W."/>
            <person name="Yang X."/>
            <person name="Jeffery I.B."/>
            <person name="Cooney J.C."/>
            <person name="Kagawa T.F."/>
            <person name="Liu W."/>
            <person name="Song Y."/>
            <person name="Salvetti E."/>
            <person name="Wrobel A."/>
            <person name="Rasinkangas P."/>
            <person name="Parkhill J."/>
            <person name="Rea M.C."/>
            <person name="O'Sullivan O."/>
            <person name="Ritari J."/>
            <person name="Douillard F.P."/>
            <person name="Paul Ross R."/>
            <person name="Yang R."/>
            <person name="Briner A.E."/>
            <person name="Felis G.E."/>
            <person name="de Vos W.M."/>
            <person name="Barrangou R."/>
            <person name="Klaenhammer T.R."/>
            <person name="Caufield P.W."/>
            <person name="Cui Y."/>
            <person name="Zhang H."/>
            <person name="O'Toole P.W."/>
        </authorList>
    </citation>
    <scope>NUCLEOTIDE SEQUENCE [LARGE SCALE GENOMIC DNA]</scope>
    <source>
        <strain evidence="3 4">DSM 23908</strain>
    </source>
</reference>
<dbReference type="NCBIfam" id="NF033542">
    <property type="entry name" value="transpos_IS110"/>
    <property type="match status" value="1"/>
</dbReference>
<evidence type="ECO:0000259" key="1">
    <source>
        <dbReference type="Pfam" id="PF01548"/>
    </source>
</evidence>
<evidence type="ECO:0000313" key="4">
    <source>
        <dbReference type="Proteomes" id="UP000051521"/>
    </source>
</evidence>
<feature type="domain" description="Transposase IS110-like N-terminal" evidence="1">
    <location>
        <begin position="2"/>
        <end position="122"/>
    </location>
</feature>
<protein>
    <submittedName>
        <fullName evidence="3">Transposase</fullName>
    </submittedName>
</protein>